<dbReference type="InterPro" id="IPR036291">
    <property type="entry name" value="NAD(P)-bd_dom_sf"/>
</dbReference>
<proteinExistence type="inferred from homology"/>
<dbReference type="RefSeq" id="WP_146359899.1">
    <property type="nucleotide sequence ID" value="NZ_VOBR01000041.1"/>
</dbReference>
<dbReference type="Gene3D" id="3.40.50.720">
    <property type="entry name" value="NAD(P)-binding Rossmann-like Domain"/>
    <property type="match status" value="1"/>
</dbReference>
<comment type="similarity">
    <text evidence="1">Belongs to the NmrA-type oxidoreductase family.</text>
</comment>
<sequence length="289" mass="30717">MDIVVVGATGSQGGAVAKHLRAGGWTVRALSRSRPGFVHADMEDVASLVAAMEGAHGVFSVQPTVGSPGTAPDFSAEDEVRWGMNVASAAAEAGVRHFVYTSVAGTGRHLEERLPVNLISKWRIEEHIYARGLPATVLRPVSFLENFTGDYALHDDFMATGLAPDVPQQLMAVDDVGMIAAQAFADPASWIGRTVELAGDSVTPVEIAAAFSEVLGRPLPYEQIPLEAMPADFAFANRWLNELGYRVAKLHPGLMNLRTWLHATGAAQLRAASSQSAPRPASAAARWPG</sequence>
<dbReference type="InterPro" id="IPR051164">
    <property type="entry name" value="NmrA-like_oxidored"/>
</dbReference>
<name>A0A563EGG1_9PSEU</name>
<evidence type="ECO:0000313" key="4">
    <source>
        <dbReference type="EMBL" id="TWP45444.1"/>
    </source>
</evidence>
<evidence type="ECO:0000259" key="3">
    <source>
        <dbReference type="Pfam" id="PF05368"/>
    </source>
</evidence>
<evidence type="ECO:0000313" key="5">
    <source>
        <dbReference type="Proteomes" id="UP000316639"/>
    </source>
</evidence>
<dbReference type="Pfam" id="PF05368">
    <property type="entry name" value="NmrA"/>
    <property type="match status" value="1"/>
</dbReference>
<feature type="domain" description="NmrA-like" evidence="3">
    <location>
        <begin position="3"/>
        <end position="230"/>
    </location>
</feature>
<dbReference type="CDD" id="cd05251">
    <property type="entry name" value="NmrA_like_SDR_a"/>
    <property type="match status" value="1"/>
</dbReference>
<dbReference type="Proteomes" id="UP000316639">
    <property type="component" value="Unassembled WGS sequence"/>
</dbReference>
<comment type="caution">
    <text evidence="4">The sequence shown here is derived from an EMBL/GenBank/DDBJ whole genome shotgun (WGS) entry which is preliminary data.</text>
</comment>
<keyword evidence="5" id="KW-1185">Reference proteome</keyword>
<reference evidence="4 5" key="1">
    <citation type="submission" date="2019-07" db="EMBL/GenBank/DDBJ databases">
        <title>Lentzea xizangensis sp. nov., isolated from Qinghai-Tibetan Plateau Soils.</title>
        <authorList>
            <person name="Huang J."/>
        </authorList>
    </citation>
    <scope>NUCLEOTIDE SEQUENCE [LARGE SCALE GENOMIC DNA]</scope>
    <source>
        <strain evidence="4 5">FXJ1.1311</strain>
    </source>
</reference>
<gene>
    <name evidence="4" type="ORF">FKR81_39135</name>
</gene>
<evidence type="ECO:0000256" key="1">
    <source>
        <dbReference type="ARBA" id="ARBA00006328"/>
    </source>
</evidence>
<keyword evidence="2" id="KW-0521">NADP</keyword>
<dbReference type="EMBL" id="VOBR01000041">
    <property type="protein sequence ID" value="TWP45444.1"/>
    <property type="molecule type" value="Genomic_DNA"/>
</dbReference>
<organism evidence="4 5">
    <name type="scientific">Lentzea tibetensis</name>
    <dbReference type="NCBI Taxonomy" id="2591470"/>
    <lineage>
        <taxon>Bacteria</taxon>
        <taxon>Bacillati</taxon>
        <taxon>Actinomycetota</taxon>
        <taxon>Actinomycetes</taxon>
        <taxon>Pseudonocardiales</taxon>
        <taxon>Pseudonocardiaceae</taxon>
        <taxon>Lentzea</taxon>
    </lineage>
</organism>
<dbReference type="OrthoDB" id="319724at2"/>
<dbReference type="SUPFAM" id="SSF51735">
    <property type="entry name" value="NAD(P)-binding Rossmann-fold domains"/>
    <property type="match status" value="1"/>
</dbReference>
<accession>A0A563EGG1</accession>
<dbReference type="AlphaFoldDB" id="A0A563EGG1"/>
<evidence type="ECO:0000256" key="2">
    <source>
        <dbReference type="ARBA" id="ARBA00022857"/>
    </source>
</evidence>
<dbReference type="PANTHER" id="PTHR42748">
    <property type="entry name" value="NITROGEN METABOLITE REPRESSION PROTEIN NMRA FAMILY MEMBER"/>
    <property type="match status" value="1"/>
</dbReference>
<dbReference type="Gene3D" id="3.90.25.10">
    <property type="entry name" value="UDP-galactose 4-epimerase, domain 1"/>
    <property type="match status" value="1"/>
</dbReference>
<protein>
    <submittedName>
        <fullName evidence="4">NmrA/HSCARG family protein</fullName>
    </submittedName>
</protein>
<dbReference type="InterPro" id="IPR008030">
    <property type="entry name" value="NmrA-like"/>
</dbReference>
<dbReference type="PANTHER" id="PTHR42748:SF7">
    <property type="entry name" value="NMRA LIKE REDOX SENSOR 1-RELATED"/>
    <property type="match status" value="1"/>
</dbReference>